<dbReference type="Pfam" id="PF03983">
    <property type="entry name" value="SHD1"/>
    <property type="match status" value="1"/>
</dbReference>
<dbReference type="InterPro" id="IPR036028">
    <property type="entry name" value="SH3-like_dom_sf"/>
</dbReference>
<dbReference type="GO" id="GO:0030674">
    <property type="term" value="F:protein-macromolecule adaptor activity"/>
    <property type="evidence" value="ECO:0007669"/>
    <property type="project" value="InterPro"/>
</dbReference>
<evidence type="ECO:0000256" key="14">
    <source>
        <dbReference type="ARBA" id="ARBA00023212"/>
    </source>
</evidence>
<dbReference type="InterPro" id="IPR056996">
    <property type="entry name" value="PH_SLA1"/>
</dbReference>
<evidence type="ECO:0000256" key="3">
    <source>
        <dbReference type="ARBA" id="ARBA00004413"/>
    </source>
</evidence>
<dbReference type="PANTHER" id="PTHR15735:SF19">
    <property type="entry name" value="ACTIN CYTOSKELETON-REGULATORY COMPLEX PROTEIN SLA1"/>
    <property type="match status" value="1"/>
</dbReference>
<name>A0AA91PXZ9_CLALS</name>
<feature type="compositionally biased region" description="Polar residues" evidence="16">
    <location>
        <begin position="714"/>
        <end position="749"/>
    </location>
</feature>
<dbReference type="Pfam" id="PF00018">
    <property type="entry name" value="SH3_1"/>
    <property type="match status" value="2"/>
</dbReference>
<feature type="compositionally biased region" description="Polar residues" evidence="16">
    <location>
        <begin position="767"/>
        <end position="779"/>
    </location>
</feature>
<feature type="compositionally biased region" description="Low complexity" evidence="16">
    <location>
        <begin position="160"/>
        <end position="170"/>
    </location>
</feature>
<evidence type="ECO:0000256" key="11">
    <source>
        <dbReference type="ARBA" id="ARBA00022753"/>
    </source>
</evidence>
<keyword evidence="12" id="KW-0472">Membrane</keyword>
<dbReference type="KEGG" id="clus:A9F13_12g01122"/>
<comment type="similarity">
    <text evidence="4">Belongs to the SLA1 family.</text>
</comment>
<evidence type="ECO:0000256" key="6">
    <source>
        <dbReference type="ARBA" id="ARBA00022443"/>
    </source>
</evidence>
<feature type="domain" description="SH3" evidence="17">
    <location>
        <begin position="75"/>
        <end position="134"/>
    </location>
</feature>
<evidence type="ECO:0000256" key="9">
    <source>
        <dbReference type="ARBA" id="ARBA00022583"/>
    </source>
</evidence>
<dbReference type="Proteomes" id="UP000195602">
    <property type="component" value="Unassembled WGS sequence"/>
</dbReference>
<evidence type="ECO:0000313" key="18">
    <source>
        <dbReference type="EMBL" id="OVF07582.1"/>
    </source>
</evidence>
<keyword evidence="9" id="KW-0254">Endocytosis</keyword>
<feature type="region of interest" description="Disordered" evidence="16">
    <location>
        <begin position="714"/>
        <end position="779"/>
    </location>
</feature>
<dbReference type="Pfam" id="PF24081">
    <property type="entry name" value="PH_SLA1"/>
    <property type="match status" value="1"/>
</dbReference>
<keyword evidence="11" id="KW-0967">Endosome</keyword>
<feature type="compositionally biased region" description="Pro residues" evidence="16">
    <location>
        <begin position="206"/>
        <end position="220"/>
    </location>
</feature>
<dbReference type="AlphaFoldDB" id="A0AA91PXZ9"/>
<organism evidence="18 19">
    <name type="scientific">Clavispora lusitaniae</name>
    <name type="common">Candida lusitaniae</name>
    <dbReference type="NCBI Taxonomy" id="36911"/>
    <lineage>
        <taxon>Eukaryota</taxon>
        <taxon>Fungi</taxon>
        <taxon>Dikarya</taxon>
        <taxon>Ascomycota</taxon>
        <taxon>Saccharomycotina</taxon>
        <taxon>Pichiomycetes</taxon>
        <taxon>Metschnikowiaceae</taxon>
        <taxon>Clavispora</taxon>
    </lineage>
</organism>
<dbReference type="SUPFAM" id="SSF50044">
    <property type="entry name" value="SH3-domain"/>
    <property type="match status" value="3"/>
</dbReference>
<evidence type="ECO:0000256" key="10">
    <source>
        <dbReference type="ARBA" id="ARBA00022737"/>
    </source>
</evidence>
<dbReference type="GO" id="GO:0042802">
    <property type="term" value="F:identical protein binding"/>
    <property type="evidence" value="ECO:0007669"/>
    <property type="project" value="InterPro"/>
</dbReference>
<evidence type="ECO:0000259" key="17">
    <source>
        <dbReference type="PROSITE" id="PS50002"/>
    </source>
</evidence>
<keyword evidence="7" id="KW-1003">Cell membrane</keyword>
<feature type="domain" description="SH3" evidence="17">
    <location>
        <begin position="4"/>
        <end position="74"/>
    </location>
</feature>
<feature type="compositionally biased region" description="Polar residues" evidence="16">
    <location>
        <begin position="1235"/>
        <end position="1252"/>
    </location>
</feature>
<evidence type="ECO:0000256" key="7">
    <source>
        <dbReference type="ARBA" id="ARBA00022475"/>
    </source>
</evidence>
<feature type="compositionally biased region" description="Polar residues" evidence="16">
    <location>
        <begin position="792"/>
        <end position="803"/>
    </location>
</feature>
<accession>A0AA91PXZ9</accession>
<evidence type="ECO:0000256" key="15">
    <source>
        <dbReference type="PROSITE-ProRule" id="PRU00192"/>
    </source>
</evidence>
<evidence type="ECO:0000256" key="13">
    <source>
        <dbReference type="ARBA" id="ARBA00023203"/>
    </source>
</evidence>
<keyword evidence="13" id="KW-0009">Actin-binding</keyword>
<evidence type="ECO:0000256" key="2">
    <source>
        <dbReference type="ARBA" id="ARBA00004134"/>
    </source>
</evidence>
<feature type="region of interest" description="Disordered" evidence="16">
    <location>
        <begin position="426"/>
        <end position="486"/>
    </location>
</feature>
<evidence type="ECO:0000256" key="1">
    <source>
        <dbReference type="ARBA" id="ARBA00004125"/>
    </source>
</evidence>
<dbReference type="GO" id="GO:0005886">
    <property type="term" value="C:plasma membrane"/>
    <property type="evidence" value="ECO:0007669"/>
    <property type="project" value="UniProtKB-SubCell"/>
</dbReference>
<evidence type="ECO:0000256" key="16">
    <source>
        <dbReference type="SAM" id="MobiDB-lite"/>
    </source>
</evidence>
<dbReference type="GO" id="GO:0010008">
    <property type="term" value="C:endosome membrane"/>
    <property type="evidence" value="ECO:0007669"/>
    <property type="project" value="UniProtKB-SubCell"/>
</dbReference>
<reference evidence="18 19" key="1">
    <citation type="submission" date="2017-04" db="EMBL/GenBank/DDBJ databases">
        <title>Draft genome of the yeast Clavispora lusitaniae type strain CBS 6936.</title>
        <authorList>
            <person name="Durrens P."/>
            <person name="Klopp C."/>
            <person name="Biteau N."/>
            <person name="Fitton-Ouhabi V."/>
            <person name="Dementhon K."/>
            <person name="Accoceberry I."/>
            <person name="Sherman D.J."/>
            <person name="Noel T."/>
        </authorList>
    </citation>
    <scope>NUCLEOTIDE SEQUENCE [LARGE SCALE GENOMIC DNA]</scope>
    <source>
        <strain evidence="18 19">CBS 6936</strain>
    </source>
</reference>
<feature type="compositionally biased region" description="Basic and acidic residues" evidence="16">
    <location>
        <begin position="459"/>
        <end position="473"/>
    </location>
</feature>
<dbReference type="GO" id="GO:0043130">
    <property type="term" value="F:ubiquitin binding"/>
    <property type="evidence" value="ECO:0007669"/>
    <property type="project" value="InterPro"/>
</dbReference>
<dbReference type="InterPro" id="IPR013761">
    <property type="entry name" value="SAM/pointed_sf"/>
</dbReference>
<feature type="domain" description="SH3" evidence="17">
    <location>
        <begin position="356"/>
        <end position="418"/>
    </location>
</feature>
<feature type="region of interest" description="Disordered" evidence="16">
    <location>
        <begin position="552"/>
        <end position="612"/>
    </location>
</feature>
<dbReference type="GO" id="GO:0003779">
    <property type="term" value="F:actin binding"/>
    <property type="evidence" value="ECO:0007669"/>
    <property type="project" value="UniProtKB-KW"/>
</dbReference>
<keyword evidence="6 15" id="KW-0728">SH3 domain</keyword>
<dbReference type="GO" id="GO:0006897">
    <property type="term" value="P:endocytosis"/>
    <property type="evidence" value="ECO:0007669"/>
    <property type="project" value="UniProtKB-KW"/>
</dbReference>
<dbReference type="InterPro" id="IPR035821">
    <property type="entry name" value="Sla1_SH3_3"/>
</dbReference>
<dbReference type="Gene3D" id="1.10.150.50">
    <property type="entry name" value="Transcription Factor, Ets-1"/>
    <property type="match status" value="1"/>
</dbReference>
<dbReference type="InterPro" id="IPR001452">
    <property type="entry name" value="SH3_domain"/>
</dbReference>
<feature type="compositionally biased region" description="Acidic residues" evidence="16">
    <location>
        <begin position="175"/>
        <end position="187"/>
    </location>
</feature>
<dbReference type="PROSITE" id="PS50002">
    <property type="entry name" value="SH3"/>
    <property type="match status" value="3"/>
</dbReference>
<dbReference type="Gene3D" id="2.30.30.40">
    <property type="entry name" value="SH3 Domains"/>
    <property type="match status" value="3"/>
</dbReference>
<keyword evidence="14" id="KW-0206">Cytoskeleton</keyword>
<evidence type="ECO:0000256" key="5">
    <source>
        <dbReference type="ARBA" id="ARBA00020357"/>
    </source>
</evidence>
<dbReference type="InterPro" id="IPR007131">
    <property type="entry name" value="SHD1"/>
</dbReference>
<keyword evidence="10" id="KW-0677">Repeat</keyword>
<dbReference type="CDD" id="cd11775">
    <property type="entry name" value="SH3_Sla1p_3"/>
    <property type="match status" value="1"/>
</dbReference>
<feature type="compositionally biased region" description="Polar residues" evidence="16">
    <location>
        <begin position="590"/>
        <end position="612"/>
    </location>
</feature>
<comment type="subcellular location">
    <subcellularLocation>
        <location evidence="3">Cell membrane</location>
        <topology evidence="3">Peripheral membrane protein</topology>
        <orientation evidence="3">Cytoplasmic side</orientation>
    </subcellularLocation>
    <subcellularLocation>
        <location evidence="2">Cytoplasm</location>
        <location evidence="2">Cytoskeleton</location>
        <location evidence="2">Actin patch</location>
    </subcellularLocation>
    <subcellularLocation>
        <location evidence="1">Endosome membrane</location>
        <topology evidence="1">Peripheral membrane protein</topology>
        <orientation evidence="1">Cytoplasmic side</orientation>
    </subcellularLocation>
</comment>
<evidence type="ECO:0000256" key="8">
    <source>
        <dbReference type="ARBA" id="ARBA00022490"/>
    </source>
</evidence>
<gene>
    <name evidence="18" type="ORF">A9F13_12g01122</name>
</gene>
<dbReference type="EMBL" id="LYUB02000012">
    <property type="protein sequence ID" value="OVF07582.1"/>
    <property type="molecule type" value="Genomic_DNA"/>
</dbReference>
<dbReference type="GO" id="GO:0030479">
    <property type="term" value="C:actin cortical patch"/>
    <property type="evidence" value="ECO:0007669"/>
    <property type="project" value="UniProtKB-SubCell"/>
</dbReference>
<sequence>MASLYIGVYRALYDYDARAEEELSIRTNDLLYLLERSDIDEWWKVKKRVLPVGDEEVVEPVGLIPSNYIEEAPVVKTCHALYDYDKQTEEELTFKEGDQFNVFDLNDPDWLLVGDMAGQMYGFIPSNYIEFNSAAPTAQSSAPLPISSFAPPPVHKDLTPQPQSQPQQSQPEKEEIVDEYPEEEDEAPPPMPSRPGNTGSQAVAPAPRPAQPSNNSPPQPVLQDVDGNHKEHTFDGEYFKWFIDEVDGRKKRSVVLSVGNGLIILKPNTDNPKKLKLRSASSLDNNWRIRDLMQYNHEKKHVFLEFRNPTASIELHAGTKDVAEAIVTILGDLKGVEEAKGLKEVARASSTKASGNNKRIGVLLYDFRAQGDDELSVREGDEIYIVDSSKSKEWWMCERVSDGKQGVVPSSYIEITGTTNLDKLTAGVTRRKSERAPTSSKGRIIDGDSSSKKKSYNYNRDERERIRESDRIKRDKNKSKKDDKSMPNYHRVRTWIDSTGSFKVEAEFLGCVEGKIHLHKSNGVKIAVAATKLSIEDLEYVEKVTGTSLESYKEEVARQSQRRSPVKGSRSSGVGATSPVQDNKHENRSRSATAVINDVTPSQPTRPTTGKLSVNEPDYDWFDFFLQCGVDIGNCQRYSINFGKEQMDESVLEDITPSLLRSLGLREGDILRVMKFLDNKFNRKKQTADEAPSGGLFTEATGALKNNSTTQVSKVSASALPTPSTLPESSALPSSGAQGAASDKSTTASKFEDDAWAVKPAARSSEDITNTAQNRPHYTGSLQDLVDIKPLESTQPQTPNGTEKSGGAPTAPTLTPVKTGTLIQPNQQFTVQKTGNGTAPLNPVRTGNAPNLVPVQTGGMMPAQPTGFVAIGAQPTGFVPIQATGGIVPQLTIGIVPLQTGSATFAPPPMGGQKTGEPMAGPPPTTFGLPAQTTSSFVPLQPGNVTMPATSFNQTTHTGGFSSMPNLASQVTGGVMQGQMTGGPMMGQMTGGPVMGQMTGGAIKSTFVPQSAFGKQITGGFMPQPSQTGFGQSMPPTSFGQQTGGMPSTTFGQQTGGNMPTSFGQQTGGMMPATSFGQQTGGMMPTTSFGQQTGGMMPTTSFGQQTGGMMPTSSFGQPGSMPPTSFGQPGNNPGFNQPMNPAFGQNTGMPPTSFGTNNFAQSQPSYGQPNNFPQPNYGQPNYGQPNVGQVTSMFQNTSIGSPYGQPQNFGASQFEGFGNQPLQAQPTGAGFGNGPSLQPQQTGRRANLQAASADNPFGF</sequence>
<keyword evidence="8" id="KW-0963">Cytoplasm</keyword>
<proteinExistence type="inferred from homology"/>
<evidence type="ECO:0000313" key="19">
    <source>
        <dbReference type="Proteomes" id="UP000195602"/>
    </source>
</evidence>
<dbReference type="FunFam" id="2.30.30.700:FF:000001">
    <property type="entry name" value="Actin cytoskeleton-regulatory complex protein SLA1"/>
    <property type="match status" value="1"/>
</dbReference>
<dbReference type="Pfam" id="PF14604">
    <property type="entry name" value="SH3_9"/>
    <property type="match status" value="1"/>
</dbReference>
<feature type="region of interest" description="Disordered" evidence="16">
    <location>
        <begin position="1218"/>
        <end position="1259"/>
    </location>
</feature>
<feature type="compositionally biased region" description="Polar residues" evidence="16">
    <location>
        <begin position="566"/>
        <end position="581"/>
    </location>
</feature>
<dbReference type="Gene3D" id="2.30.30.700">
    <property type="entry name" value="SLA1 homology domain 1"/>
    <property type="match status" value="1"/>
</dbReference>
<dbReference type="CDD" id="cd11773">
    <property type="entry name" value="SH3_Sla1p_1"/>
    <property type="match status" value="1"/>
</dbReference>
<evidence type="ECO:0000256" key="4">
    <source>
        <dbReference type="ARBA" id="ARBA00007948"/>
    </source>
</evidence>
<dbReference type="InterPro" id="IPR035800">
    <property type="entry name" value="Sla1_SH3_1"/>
</dbReference>
<evidence type="ECO:0000256" key="12">
    <source>
        <dbReference type="ARBA" id="ARBA00023136"/>
    </source>
</evidence>
<comment type="caution">
    <text evidence="18">The sequence shown here is derived from an EMBL/GenBank/DDBJ whole genome shotgun (WGS) entry which is preliminary data.</text>
</comment>
<dbReference type="FunFam" id="1.10.150.50:FF:000094">
    <property type="entry name" value="Actin cytoskeleton-regulatory complex protein SLA1"/>
    <property type="match status" value="1"/>
</dbReference>
<protein>
    <recommendedName>
        <fullName evidence="5">Actin cytoskeleton-regulatory complex protein SLA1</fullName>
    </recommendedName>
</protein>
<feature type="region of interest" description="Disordered" evidence="16">
    <location>
        <begin position="1152"/>
        <end position="1175"/>
    </location>
</feature>
<feature type="region of interest" description="Disordered" evidence="16">
    <location>
        <begin position="792"/>
        <end position="814"/>
    </location>
</feature>
<dbReference type="PANTHER" id="PTHR15735">
    <property type="entry name" value="FCH AND DOUBLE SH3 DOMAINS PROTEIN"/>
    <property type="match status" value="1"/>
</dbReference>
<dbReference type="SMART" id="SM00326">
    <property type="entry name" value="SH3"/>
    <property type="match status" value="3"/>
</dbReference>
<dbReference type="CDD" id="cd11774">
    <property type="entry name" value="SH3_Sla1p_2"/>
    <property type="match status" value="1"/>
</dbReference>
<dbReference type="PRINTS" id="PR00452">
    <property type="entry name" value="SH3DOMAIN"/>
</dbReference>
<feature type="region of interest" description="Disordered" evidence="16">
    <location>
        <begin position="139"/>
        <end position="229"/>
    </location>
</feature>
<dbReference type="CDD" id="cd09532">
    <property type="entry name" value="SAM_SLA1_fungal"/>
    <property type="match status" value="1"/>
</dbReference>